<dbReference type="OMA" id="HFAEDFG"/>
<feature type="compositionally biased region" description="Acidic residues" evidence="8">
    <location>
        <begin position="169"/>
        <end position="202"/>
    </location>
</feature>
<feature type="region of interest" description="Disordered" evidence="8">
    <location>
        <begin position="470"/>
        <end position="493"/>
    </location>
</feature>
<organism evidence="9 10">
    <name type="scientific">Neolecta irregularis (strain DAH-3)</name>
    <dbReference type="NCBI Taxonomy" id="1198029"/>
    <lineage>
        <taxon>Eukaryota</taxon>
        <taxon>Fungi</taxon>
        <taxon>Dikarya</taxon>
        <taxon>Ascomycota</taxon>
        <taxon>Taphrinomycotina</taxon>
        <taxon>Neolectales</taxon>
        <taxon>Neolectaceae</taxon>
        <taxon>Neolecta</taxon>
    </lineage>
</organism>
<feature type="region of interest" description="Disordered" evidence="8">
    <location>
        <begin position="169"/>
        <end position="210"/>
    </location>
</feature>
<dbReference type="GO" id="GO:0000472">
    <property type="term" value="P:endonucleolytic cleavage to generate mature 5'-end of SSU-rRNA from (SSU-rRNA, 5.8S rRNA, LSU-rRNA)"/>
    <property type="evidence" value="ECO:0007669"/>
    <property type="project" value="EnsemblFungi"/>
</dbReference>
<dbReference type="PANTHER" id="PTHR17039:SF0">
    <property type="entry name" value="U3 SMALL NUCLEOLAR RIBONUCLEOPROTEIN PROTEIN MPP10"/>
    <property type="match status" value="1"/>
</dbReference>
<evidence type="ECO:0000313" key="9">
    <source>
        <dbReference type="EMBL" id="OLL27126.1"/>
    </source>
</evidence>
<proteinExistence type="inferred from homology"/>
<dbReference type="OrthoDB" id="445326at2759"/>
<evidence type="ECO:0000256" key="1">
    <source>
        <dbReference type="ARBA" id="ARBA00004604"/>
    </source>
</evidence>
<evidence type="ECO:0000256" key="4">
    <source>
        <dbReference type="ARBA" id="ARBA00023242"/>
    </source>
</evidence>
<dbReference type="GO" id="GO:0000480">
    <property type="term" value="P:endonucleolytic cleavage in 5'-ETS of tricistronic rRNA transcript (SSU-rRNA, 5.8S rRNA, LSU-rRNA)"/>
    <property type="evidence" value="ECO:0007669"/>
    <property type="project" value="EnsemblFungi"/>
</dbReference>
<comment type="similarity">
    <text evidence="6 7">Belongs to the MPP10 family.</text>
</comment>
<comment type="function">
    <text evidence="7">Involved in nucleolar processing of pre-18S ribosomal RNA.</text>
</comment>
<dbReference type="AlphaFoldDB" id="A0A1U7LWS3"/>
<dbReference type="PIRSF" id="PIRSF017300">
    <property type="entry name" value="snoRNP_Mpp10"/>
    <property type="match status" value="1"/>
</dbReference>
<dbReference type="Proteomes" id="UP000186594">
    <property type="component" value="Unassembled WGS sequence"/>
</dbReference>
<dbReference type="GO" id="GO:0034457">
    <property type="term" value="C:Mpp10 complex"/>
    <property type="evidence" value="ECO:0007669"/>
    <property type="project" value="UniProtKB-UniRule"/>
</dbReference>
<dbReference type="GO" id="GO:0042802">
    <property type="term" value="F:identical protein binding"/>
    <property type="evidence" value="ECO:0007669"/>
    <property type="project" value="EnsemblFungi"/>
</dbReference>
<protein>
    <recommendedName>
        <fullName evidence="7">U3 small nucleolar ribonucleoprotein protein MPP10</fullName>
    </recommendedName>
</protein>
<gene>
    <name evidence="9" type="ORF">NEOLI_000422</name>
</gene>
<dbReference type="GO" id="GO:0005732">
    <property type="term" value="C:sno(s)RNA-containing ribonucleoprotein complex"/>
    <property type="evidence" value="ECO:0007669"/>
    <property type="project" value="UniProtKB-UniRule"/>
</dbReference>
<keyword evidence="5 7" id="KW-0687">Ribonucleoprotein</keyword>
<evidence type="ECO:0000256" key="6">
    <source>
        <dbReference type="ARBA" id="ARBA00029455"/>
    </source>
</evidence>
<comment type="subcellular location">
    <subcellularLocation>
        <location evidence="1 7">Nucleus</location>
        <location evidence="1 7">Nucleolus</location>
    </subcellularLocation>
</comment>
<dbReference type="STRING" id="1198029.A0A1U7LWS3"/>
<evidence type="ECO:0000256" key="7">
    <source>
        <dbReference type="PIRNR" id="PIRNR017300"/>
    </source>
</evidence>
<keyword evidence="4 7" id="KW-0539">Nucleus</keyword>
<sequence>MSSSPSLLFTTLEKSPRDFLNPSGKLYESALALLKDILDPIASKYSVFEKIALDGLDVDQIVEQARYVVNGILETVPGEIQQEKNLETEEGDIEEEISEEDVEIDINTDDIRTDDVETEDEQSTDFIQESNESDFDQDTNSPQITPDVHGLNDKFFSIENFNRVTQDMENEQDDQQTDDGIDYNADPDELDDSHDEDLDSDNANEIRYKDFFAPTKKSSKRKPHFKKPETYESQIERIQRDLFEDNEPEEVVRSDMSKFEKKQALLKQQIHSLEQENIGKKKWTLVGEAKAKDRPVNSLLEEDLEFERGGKPVPVITQQVTNSIEEIIRSRVAKGLFDDVLKRLPQINFEKSTPFELDDSKSKKSLAQLYQDDYTKPQSTALEKNTQHEEVEKLWKQVSHKLDSLSSWHYTPKPVVVGLEVLTCAPTIEMEDSRPDASAFETQLAPQEIYNPGQSKQDGMIVMKSGVPVSKDEMSREDKRRMRRRQKNKKKMSGVLKKISKNDETMRTLKKGGVVIIGRNGEKKTLDGKTVREKKVIKGGAQLKL</sequence>
<reference evidence="9 10" key="1">
    <citation type="submission" date="2016-04" db="EMBL/GenBank/DDBJ databases">
        <title>Evolutionary innovation and constraint leading to complex multicellularity in the Ascomycota.</title>
        <authorList>
            <person name="Cisse O."/>
            <person name="Nguyen A."/>
            <person name="Hewitt D.A."/>
            <person name="Jedd G."/>
            <person name="Stajich J.E."/>
        </authorList>
    </citation>
    <scope>NUCLEOTIDE SEQUENCE [LARGE SCALE GENOMIC DNA]</scope>
    <source>
        <strain evidence="9 10">DAH-3</strain>
    </source>
</reference>
<comment type="caution">
    <text evidence="9">The sequence shown here is derived from an EMBL/GenBank/DDBJ whole genome shotgun (WGS) entry which is preliminary data.</text>
</comment>
<keyword evidence="10" id="KW-1185">Reference proteome</keyword>
<feature type="compositionally biased region" description="Basic and acidic residues" evidence="8">
    <location>
        <begin position="470"/>
        <end position="480"/>
    </location>
</feature>
<keyword evidence="2 7" id="KW-0690">Ribosome biogenesis</keyword>
<dbReference type="InterPro" id="IPR012173">
    <property type="entry name" value="Mpp10"/>
</dbReference>
<evidence type="ECO:0000313" key="10">
    <source>
        <dbReference type="Proteomes" id="UP000186594"/>
    </source>
</evidence>
<accession>A0A1U7LWS3</accession>
<feature type="compositionally biased region" description="Acidic residues" evidence="8">
    <location>
        <begin position="88"/>
        <end position="108"/>
    </location>
</feature>
<feature type="compositionally biased region" description="Basic residues" evidence="8">
    <location>
        <begin position="481"/>
        <end position="492"/>
    </location>
</feature>
<dbReference type="GO" id="GO:0032040">
    <property type="term" value="C:small-subunit processome"/>
    <property type="evidence" value="ECO:0007669"/>
    <property type="project" value="EnsemblFungi"/>
</dbReference>
<evidence type="ECO:0000256" key="3">
    <source>
        <dbReference type="ARBA" id="ARBA00022552"/>
    </source>
</evidence>
<dbReference type="GO" id="GO:0000447">
    <property type="term" value="P:endonucleolytic cleavage in ITS1 to separate SSU-rRNA from 5.8S rRNA and LSU-rRNA from tricistronic rRNA transcript (SSU-rRNA, 5.8S rRNA, LSU-rRNA)"/>
    <property type="evidence" value="ECO:0007669"/>
    <property type="project" value="EnsemblFungi"/>
</dbReference>
<evidence type="ECO:0000256" key="5">
    <source>
        <dbReference type="ARBA" id="ARBA00023274"/>
    </source>
</evidence>
<evidence type="ECO:0000256" key="8">
    <source>
        <dbReference type="SAM" id="MobiDB-lite"/>
    </source>
</evidence>
<name>A0A1U7LWS3_NEOID</name>
<feature type="region of interest" description="Disordered" evidence="8">
    <location>
        <begin position="81"/>
        <end position="150"/>
    </location>
</feature>
<dbReference type="Pfam" id="PF04006">
    <property type="entry name" value="Mpp10"/>
    <property type="match status" value="1"/>
</dbReference>
<dbReference type="EMBL" id="LXFE01000119">
    <property type="protein sequence ID" value="OLL27126.1"/>
    <property type="molecule type" value="Genomic_DNA"/>
</dbReference>
<dbReference type="PANTHER" id="PTHR17039">
    <property type="entry name" value="U3 SMALL NUCLEOLAR RIBONUCLEOPROTEIN PROTEIN MPP10"/>
    <property type="match status" value="1"/>
</dbReference>
<evidence type="ECO:0000256" key="2">
    <source>
        <dbReference type="ARBA" id="ARBA00022517"/>
    </source>
</evidence>
<keyword evidence="3 7" id="KW-0698">rRNA processing</keyword>